<dbReference type="GO" id="GO:0003887">
    <property type="term" value="F:DNA-directed DNA polymerase activity"/>
    <property type="evidence" value="ECO:0007669"/>
    <property type="project" value="UniProtKB-EC"/>
</dbReference>
<dbReference type="InterPro" id="IPR047057">
    <property type="entry name" value="MerR_fam"/>
</dbReference>
<dbReference type="GO" id="GO:0009360">
    <property type="term" value="C:DNA polymerase III complex"/>
    <property type="evidence" value="ECO:0007669"/>
    <property type="project" value="InterPro"/>
</dbReference>
<dbReference type="Gene3D" id="1.10.1660.10">
    <property type="match status" value="1"/>
</dbReference>
<accession>A0A143QQ65</accession>
<reference evidence="4" key="2">
    <citation type="submission" date="2016-04" db="EMBL/GenBank/DDBJ databases">
        <title>Complete Genome and Plasmid Sequences for Rhodococcus fascians D188 and Draft Sequences for Rhodococcus spp. Isolates PBTS 1 and PBTS 2.</title>
        <authorList>
            <person name="Stamer R."/>
            <person name="Vereecke D."/>
            <person name="Zhang Y."/>
            <person name="Schilkey F."/>
            <person name="Devitt N."/>
            <person name="Randall J."/>
        </authorList>
    </citation>
    <scope>NUCLEOTIDE SEQUENCE [LARGE SCALE GENOMIC DNA]</scope>
    <source>
        <strain evidence="4">PBTS2</strain>
    </source>
</reference>
<gene>
    <name evidence="3" type="primary">dnaN_2</name>
    <name evidence="3" type="ORF">A3Q41_03236</name>
</gene>
<keyword evidence="3" id="KW-0548">Nucleotidyltransferase</keyword>
<reference evidence="3 4" key="1">
    <citation type="journal article" date="2016" name="Genome Announc.">
        <title>Complete Genome and Plasmid Sequences for Rhodococcus fascians D188 and Draft Sequences for Rhodococcus Isolates PBTS 1 and PBTS 2.</title>
        <authorList>
            <person name="Stamler R.A."/>
            <person name="Vereecke D."/>
            <person name="Zhang Y."/>
            <person name="Schilkey F."/>
            <person name="Devitt N."/>
            <person name="Randall J.J."/>
        </authorList>
    </citation>
    <scope>NUCLEOTIDE SEQUENCE [LARGE SCALE GENOMIC DNA]</scope>
    <source>
        <strain evidence="3 4">PBTS2</strain>
    </source>
</reference>
<organism evidence="3 4">
    <name type="scientific">Rhodococcoides fascians</name>
    <name type="common">Rhodococcus fascians</name>
    <dbReference type="NCBI Taxonomy" id="1828"/>
    <lineage>
        <taxon>Bacteria</taxon>
        <taxon>Bacillati</taxon>
        <taxon>Actinomycetota</taxon>
        <taxon>Actinomycetes</taxon>
        <taxon>Mycobacteriales</taxon>
        <taxon>Nocardiaceae</taxon>
        <taxon>Rhodococcoides</taxon>
    </lineage>
</organism>
<dbReference type="AlphaFoldDB" id="A0A143QQ65"/>
<name>A0A143QQ65_RHOFA</name>
<dbReference type="PANTHER" id="PTHR30204:SF97">
    <property type="entry name" value="MERR FAMILY REGULATORY PROTEIN"/>
    <property type="match status" value="1"/>
</dbReference>
<dbReference type="InterPro" id="IPR000551">
    <property type="entry name" value="MerR-type_HTH_dom"/>
</dbReference>
<dbReference type="InterPro" id="IPR046938">
    <property type="entry name" value="DNA_clamp_sf"/>
</dbReference>
<dbReference type="PATRIC" id="fig|1653479.3.peg.3280"/>
<dbReference type="GO" id="GO:0003700">
    <property type="term" value="F:DNA-binding transcription factor activity"/>
    <property type="evidence" value="ECO:0007669"/>
    <property type="project" value="InterPro"/>
</dbReference>
<dbReference type="PANTHER" id="PTHR30204">
    <property type="entry name" value="REDOX-CYCLING DRUG-SENSING TRANSCRIPTIONAL ACTIVATOR SOXR"/>
    <property type="match status" value="1"/>
</dbReference>
<evidence type="ECO:0000313" key="3">
    <source>
        <dbReference type="EMBL" id="AMY24527.1"/>
    </source>
</evidence>
<dbReference type="RefSeq" id="WP_063216629.1">
    <property type="nucleotide sequence ID" value="NZ_CP015220.1"/>
</dbReference>
<dbReference type="EC" id="2.7.7.7" evidence="3"/>
<dbReference type="Gene3D" id="3.10.150.10">
    <property type="entry name" value="DNA Polymerase III, subunit A, domain 2"/>
    <property type="match status" value="1"/>
</dbReference>
<keyword evidence="1" id="KW-0238">DNA-binding</keyword>
<dbReference type="Pfam" id="PF02767">
    <property type="entry name" value="DNA_pol3_beta_2"/>
    <property type="match status" value="1"/>
</dbReference>
<dbReference type="SUPFAM" id="SSF46955">
    <property type="entry name" value="Putative DNA-binding domain"/>
    <property type="match status" value="1"/>
</dbReference>
<sequence>MTDSDEEFLTIGVFARESGLTPSALRFYDDCGLLAPASIDAQSGYRYYTRAQSKRANIIRQLREIGLPLDKVAAALDGDGTAAIEIVDRHVEALAAQARAAAEAAVSIRRLFDEKYCTATVSAEDLASAMAQVSSAAGVSEEFPVLQGVQIEVDGSSVTLTATDRYRLSTRSLVAQCSPGLPWSRIVAVGSLADVPASGTLVLTPTDESMVIDSDGSRVAVNSVDGEFPDWRTMMDGLAPTVTRVVLQRDFVPVDGSTLRIEAGPDGFSVDGVPVPARVTGSQSVVFFDAAVLQAVVASAVGPDLMLDIAAPNQPMLVRSAVDGALTTLVMPVLG</sequence>
<proteinExistence type="predicted"/>
<keyword evidence="4" id="KW-1185">Reference proteome</keyword>
<dbReference type="InterPro" id="IPR022637">
    <property type="entry name" value="DNA_polIII_beta_cen"/>
</dbReference>
<dbReference type="SMART" id="SM00422">
    <property type="entry name" value="HTH_MERR"/>
    <property type="match status" value="1"/>
</dbReference>
<dbReference type="GO" id="GO:0008408">
    <property type="term" value="F:3'-5' exonuclease activity"/>
    <property type="evidence" value="ECO:0007669"/>
    <property type="project" value="InterPro"/>
</dbReference>
<dbReference type="OrthoDB" id="7849865at2"/>
<dbReference type="SUPFAM" id="SSF55979">
    <property type="entry name" value="DNA clamp"/>
    <property type="match status" value="1"/>
</dbReference>
<protein>
    <submittedName>
        <fullName evidence="3">DNA polymerase III subunit beta</fullName>
        <ecNumber evidence="3">2.7.7.7</ecNumber>
    </submittedName>
</protein>
<dbReference type="PROSITE" id="PS50937">
    <property type="entry name" value="HTH_MERR_2"/>
    <property type="match status" value="1"/>
</dbReference>
<dbReference type="KEGG" id="rhs:A3Q41_03236"/>
<evidence type="ECO:0000313" key="4">
    <source>
        <dbReference type="Proteomes" id="UP000076038"/>
    </source>
</evidence>
<evidence type="ECO:0000259" key="2">
    <source>
        <dbReference type="PROSITE" id="PS50937"/>
    </source>
</evidence>
<dbReference type="EMBL" id="CP015220">
    <property type="protein sequence ID" value="AMY24527.1"/>
    <property type="molecule type" value="Genomic_DNA"/>
</dbReference>
<evidence type="ECO:0000256" key="1">
    <source>
        <dbReference type="ARBA" id="ARBA00023125"/>
    </source>
</evidence>
<dbReference type="PROSITE" id="PS00552">
    <property type="entry name" value="HTH_MERR_1"/>
    <property type="match status" value="1"/>
</dbReference>
<keyword evidence="3" id="KW-0808">Transferase</keyword>
<dbReference type="InterPro" id="IPR009061">
    <property type="entry name" value="DNA-bd_dom_put_sf"/>
</dbReference>
<feature type="domain" description="HTH merR-type" evidence="2">
    <location>
        <begin position="8"/>
        <end position="78"/>
    </location>
</feature>
<dbReference type="GO" id="GO:0006260">
    <property type="term" value="P:DNA replication"/>
    <property type="evidence" value="ECO:0007669"/>
    <property type="project" value="InterPro"/>
</dbReference>
<dbReference type="Proteomes" id="UP000076038">
    <property type="component" value="Chromosome"/>
</dbReference>
<dbReference type="GO" id="GO:0003677">
    <property type="term" value="F:DNA binding"/>
    <property type="evidence" value="ECO:0007669"/>
    <property type="project" value="UniProtKB-KW"/>
</dbReference>
<dbReference type="Pfam" id="PF13411">
    <property type="entry name" value="MerR_1"/>
    <property type="match status" value="1"/>
</dbReference>